<keyword evidence="2" id="KW-1185">Reference proteome</keyword>
<organism evidence="1 2">
    <name type="scientific">Duffyella gerundensis</name>
    <dbReference type="NCBI Taxonomy" id="1619313"/>
    <lineage>
        <taxon>Bacteria</taxon>
        <taxon>Pseudomonadati</taxon>
        <taxon>Pseudomonadota</taxon>
        <taxon>Gammaproteobacteria</taxon>
        <taxon>Enterobacterales</taxon>
        <taxon>Erwiniaceae</taxon>
        <taxon>Duffyella</taxon>
    </lineage>
</organism>
<name>A0A0U5L2L3_9GAMM</name>
<dbReference type="STRING" id="1619313.EM595_2770"/>
<evidence type="ECO:0000313" key="1">
    <source>
        <dbReference type="EMBL" id="CUU25001.1"/>
    </source>
</evidence>
<evidence type="ECO:0000313" key="2">
    <source>
        <dbReference type="Proteomes" id="UP000059419"/>
    </source>
</evidence>
<dbReference type="Proteomes" id="UP000059419">
    <property type="component" value="Chromosome 1"/>
</dbReference>
<sequence>MPLIRPENDLLQTKKAASGCLFYGGEPRLFLPFRLR</sequence>
<dbReference type="AlphaFoldDB" id="A0A0U5L2L3"/>
<dbReference type="KEGG" id="ege:EM595_2770"/>
<gene>
    <name evidence="1" type="ORF">EM595_2770</name>
</gene>
<protein>
    <submittedName>
        <fullName evidence="1">Uncharacterized protein</fullName>
    </submittedName>
</protein>
<proteinExistence type="predicted"/>
<dbReference type="EMBL" id="LN907827">
    <property type="protein sequence ID" value="CUU25001.1"/>
    <property type="molecule type" value="Genomic_DNA"/>
</dbReference>
<accession>A0A0U5L2L3</accession>
<reference evidence="2" key="1">
    <citation type="submission" date="2015-11" db="EMBL/GenBank/DDBJ databases">
        <authorList>
            <person name="Blom J."/>
        </authorList>
    </citation>
    <scope>NUCLEOTIDE SEQUENCE [LARGE SCALE GENOMIC DNA]</scope>
</reference>